<evidence type="ECO:0000313" key="3">
    <source>
        <dbReference type="Proteomes" id="UP000007797"/>
    </source>
</evidence>
<feature type="compositionally biased region" description="Basic and acidic residues" evidence="1">
    <location>
        <begin position="14"/>
        <end position="29"/>
    </location>
</feature>
<protein>
    <submittedName>
        <fullName evidence="2">Uncharacterized protein</fullName>
    </submittedName>
</protein>
<evidence type="ECO:0000313" key="2">
    <source>
        <dbReference type="EMBL" id="EGG21529.1"/>
    </source>
</evidence>
<proteinExistence type="predicted"/>
<organism evidence="2 3">
    <name type="scientific">Cavenderia fasciculata</name>
    <name type="common">Slime mold</name>
    <name type="synonym">Dictyostelium fasciculatum</name>
    <dbReference type="NCBI Taxonomy" id="261658"/>
    <lineage>
        <taxon>Eukaryota</taxon>
        <taxon>Amoebozoa</taxon>
        <taxon>Evosea</taxon>
        <taxon>Eumycetozoa</taxon>
        <taxon>Dictyostelia</taxon>
        <taxon>Acytosteliales</taxon>
        <taxon>Cavenderiaceae</taxon>
        <taxon>Cavenderia</taxon>
    </lineage>
</organism>
<dbReference type="AlphaFoldDB" id="F4PSQ1"/>
<keyword evidence="3" id="KW-1185">Reference proteome</keyword>
<name>F4PSQ1_CACFS</name>
<dbReference type="EMBL" id="GL883010">
    <property type="protein sequence ID" value="EGG21529.1"/>
    <property type="molecule type" value="Genomic_DNA"/>
</dbReference>
<sequence>MHKHVKRNITEQQKMSRERDRDRERERQREIKRKHAIMISNLTPTELIDPPPPPLFPWPLVHKRAVILGGIALVLYRIAPNYLSYIIFGAVSLFFYFLNPVANKHREKMDEYNHEYRPD</sequence>
<dbReference type="KEGG" id="dfa:DFA_01415"/>
<dbReference type="Proteomes" id="UP000007797">
    <property type="component" value="Unassembled WGS sequence"/>
</dbReference>
<evidence type="ECO:0000256" key="1">
    <source>
        <dbReference type="SAM" id="MobiDB-lite"/>
    </source>
</evidence>
<feature type="region of interest" description="Disordered" evidence="1">
    <location>
        <begin position="1"/>
        <end position="30"/>
    </location>
</feature>
<gene>
    <name evidence="2" type="ORF">DFA_01415</name>
</gene>
<dbReference type="GeneID" id="14873381"/>
<reference evidence="3" key="1">
    <citation type="journal article" date="2011" name="Genome Res.">
        <title>Phylogeny-wide analysis of social amoeba genomes highlights ancient origins for complex intercellular communication.</title>
        <authorList>
            <person name="Heidel A.J."/>
            <person name="Lawal H.M."/>
            <person name="Felder M."/>
            <person name="Schilde C."/>
            <person name="Helps N.R."/>
            <person name="Tunggal B."/>
            <person name="Rivero F."/>
            <person name="John U."/>
            <person name="Schleicher M."/>
            <person name="Eichinger L."/>
            <person name="Platzer M."/>
            <person name="Noegel A.A."/>
            <person name="Schaap P."/>
            <person name="Gloeckner G."/>
        </authorList>
    </citation>
    <scope>NUCLEOTIDE SEQUENCE [LARGE SCALE GENOMIC DNA]</scope>
    <source>
        <strain evidence="3">SH3</strain>
    </source>
</reference>
<dbReference type="RefSeq" id="XP_004359379.1">
    <property type="nucleotide sequence ID" value="XM_004359322.1"/>
</dbReference>
<accession>F4PSQ1</accession>